<name>A0AAV9Y2P5_9CRYT</name>
<organism evidence="1 2">
    <name type="scientific">Cryptosporidium xiaoi</name>
    <dbReference type="NCBI Taxonomy" id="659607"/>
    <lineage>
        <taxon>Eukaryota</taxon>
        <taxon>Sar</taxon>
        <taxon>Alveolata</taxon>
        <taxon>Apicomplexa</taxon>
        <taxon>Conoidasida</taxon>
        <taxon>Coccidia</taxon>
        <taxon>Eucoccidiorida</taxon>
        <taxon>Eimeriorina</taxon>
        <taxon>Cryptosporidiidae</taxon>
        <taxon>Cryptosporidium</taxon>
    </lineage>
</organism>
<keyword evidence="2" id="KW-1185">Reference proteome</keyword>
<evidence type="ECO:0000313" key="2">
    <source>
        <dbReference type="Proteomes" id="UP001311799"/>
    </source>
</evidence>
<protein>
    <submittedName>
        <fullName evidence="1">Uncharacterized protein</fullName>
    </submittedName>
</protein>
<dbReference type="Proteomes" id="UP001311799">
    <property type="component" value="Unassembled WGS sequence"/>
</dbReference>
<dbReference type="EMBL" id="JAWDEY010000010">
    <property type="protein sequence ID" value="KAK6590045.1"/>
    <property type="molecule type" value="Genomic_DNA"/>
</dbReference>
<proteinExistence type="predicted"/>
<sequence>MEQNSVKSKKKVLLLLLSTSVVLLSVILGSNRIINEKYLNVGELINAISVKNVKIKNSIISKIIDIGQWRSNHQSYMKLPKLRPISETRGRNAVKNRMDLGVGLQSDWPSVPLESALFEFMVEYYLDMGRPVEELIIDLVDYDEITNNESEKLITAKIVSDLINDNLTIKFMETLVINKWYSSKVESLRIIERKQRELLRVSCKKNEKNDLYGGWVMVIYGGRTFDIYCSISSLFDDIIVNNRKEGFGKVDDYDLSLSRVQFSDENIIGSSRVDLFMSGLDVIVYIDLSNSHSKLSLINLLRLWDEMINMDPNKDSNRIIIRHMDSFNSEKDNEYMMGYTAYIKKTGNSNIGPNENDTKINEGGIINSKYEGVLSKSHSDYEYERMVTVCDKSINMENVLNIDGEVELECMSDIGSNVVSVSSRFENPLGSMINYLENMGTYQLAFCNSLRSENITKNFQESQQNILKGSTMISLNGRLFSPKETDFFSLVPVLKRLVFSRMRLLNNDINNNELVIDAISNNGVNEDEDMNIFVDNMSYKVNSNNTDTGKFEGIILDEKLKKQTERGEMYDLRYINDFEMELEKDPTLMEGLSWLGKEEYILSSLNPWTKRSPRTDWRITNNFPKRTSAFYRDISNIGDNQWGHTPSIFENVWFHRNKTNNGEITEDVEFSPWMMYRVYFGNQLRAAKMAEEYLLYDIMTEPDNTLGQSLYPLEKLPELYELYPNNVGLYPIKATILNIMILCDPLDIECITAIISLINKKLPVKLNLLLIDPDWVGLRKPDYSNSFSYENVTTDEEFQDKFKNEYIINRERRSNMSNCEKYFNEKKSEIKYCPDWINKLNIHESENSNILNRELNENSKGSYAIKLAISEIFGFFVSTKSIRGMFLARSFLEMIAKNLPLLLELDFTLKRFNDFLDKFFQHFKITANIKDIWEKIYSNNPNDLSSYVSIATSYCRTKGFTYPGALINGYFADINDLSLLDEFIYKIMKNEQKIIMEGVRSKQIVSDSDISDYLLKNVTSINTLPIVFPPFTKSIKLQDWPYYGFKSGWNYIQEEINNRLYDKYDDKRKTYNGAVSKEHKIKSGVVTRGTRTYNLNKAELSLLKYSVLWDVNPEIKQSKESLERKTRSTPWMTFIILVRSNIPGLLGLSTVIEYWISTLSLQVSLKQGMYSDLLYNRRFSILFIPSESGENLLNGNIISDTLQECMSKILCPSVNNTIKKEPIIERLRFANWFIKLVIDLFQEKNSFSGINKDASGKISQVLDLLSKKMNIQLCTNYKVEGSVDMIRNKLANKFSQKEKRFNENDDLISFPLSMDTNIKLMGYPKNLSYNLSRKRSEEKGNDEYGRPTFRDSIISNMECGDAFSLGIVLNGVYLRICPNSYPVYVREDSDLNKNSPLHAVHLKTLEFAMTNRLRQIVFLGEYNRGIEIEEEKLKYRSMWSSLTANDIFLLQEENLYASNVFKGVSFSQLNQIYKKSSKNIKLHLPGVKGRKRSLFNVLAIVNPITDTSTMTLRLLDVLHRILESDVKILYNPILNYTSMNEITLLNTWRRYVFNYPELQKMEYEDYSNSLKRKNAVGIKLEDLLYSSSHSSGFKTGNDKLYGINTQMFASFDLNTQQMVQLRLENRHSWSVKYHDVIIENSDMFLNKKYKNLFPSNIYYDKSEILYIYKFVGIEREASLLNLNRNSTNTGEIRQVKVSSTSGDNTKLYYYNYYDDDDESDNGFNVYSMSEFNTFYGIFKLGQSEVTIKKQIGNGKLAKYVGDKLHIFTSSIFLEKDYIVIHDEEMNKTDNWKEYETDGSENDGEILRTLNILLTSNYNIEVNEYIIDEIMRMIDNGTVSGEQGYNKYVIYLDNKYVSERIKEYINFKIYWKYYIKYKYVNIVLPRWLPEMPVDIDNSLINSLLTLDLWIPNNVDKILLIDPYKIGNDKNSYYINKLLVNNEKLTDSVFYFPILNIHYDNDNVDDLFYTYSNLTARVGLVNLVEYKKARHLIKTSYVELTNYFEYMKKSNVINKYSSDLFVSYLSKYIKVTAIEGENE</sequence>
<gene>
    <name evidence="1" type="ORF">RS030_192894</name>
</gene>
<comment type="caution">
    <text evidence="1">The sequence shown here is derived from an EMBL/GenBank/DDBJ whole genome shotgun (WGS) entry which is preliminary data.</text>
</comment>
<accession>A0AAV9Y2P5</accession>
<evidence type="ECO:0000313" key="1">
    <source>
        <dbReference type="EMBL" id="KAK6590045.1"/>
    </source>
</evidence>
<reference evidence="1 2" key="1">
    <citation type="submission" date="2023-10" db="EMBL/GenBank/DDBJ databases">
        <title>Comparative genomics analysis reveals potential genetic determinants of host preference in Cryptosporidium xiaoi.</title>
        <authorList>
            <person name="Xiao L."/>
            <person name="Li J."/>
        </authorList>
    </citation>
    <scope>NUCLEOTIDE SEQUENCE [LARGE SCALE GENOMIC DNA]</scope>
    <source>
        <strain evidence="1 2">52996</strain>
    </source>
</reference>